<reference evidence="4" key="3">
    <citation type="submission" date="2025-04" db="UniProtKB">
        <authorList>
            <consortium name="RefSeq"/>
        </authorList>
    </citation>
    <scope>IDENTIFICATION</scope>
    <source>
        <strain evidence="4">CBS 304.34</strain>
    </source>
</reference>
<proteinExistence type="predicted"/>
<dbReference type="RefSeq" id="XP_033575065.1">
    <property type="nucleotide sequence ID" value="XM_033722179.1"/>
</dbReference>
<evidence type="ECO:0000256" key="1">
    <source>
        <dbReference type="SAM" id="MobiDB-lite"/>
    </source>
</evidence>
<feature type="region of interest" description="Disordered" evidence="1">
    <location>
        <begin position="1"/>
        <end position="26"/>
    </location>
</feature>
<organism evidence="2">
    <name type="scientific">Mytilinidion resinicola</name>
    <dbReference type="NCBI Taxonomy" id="574789"/>
    <lineage>
        <taxon>Eukaryota</taxon>
        <taxon>Fungi</taxon>
        <taxon>Dikarya</taxon>
        <taxon>Ascomycota</taxon>
        <taxon>Pezizomycotina</taxon>
        <taxon>Dothideomycetes</taxon>
        <taxon>Pleosporomycetidae</taxon>
        <taxon>Mytilinidiales</taxon>
        <taxon>Mytilinidiaceae</taxon>
        <taxon>Mytilinidion</taxon>
    </lineage>
</organism>
<sequence length="163" mass="17286">MRPDRQPSPGDALDQAPPGLTSVSTASNHVVQLSAPSTRQVPGASHEVRNQAGSGCTAVSCLGVHDTRGDGLGPRVAVIPQPASALSISSHESRNVEMAERPVLLDVKARIKNPPGFRAMHASILPQPVGHRCLCRAEEVAESASRRYTSTLQHLNIGSKFCR</sequence>
<dbReference type="Proteomes" id="UP000504636">
    <property type="component" value="Unplaced"/>
</dbReference>
<dbReference type="EMBL" id="MU003704">
    <property type="protein sequence ID" value="KAF2808101.1"/>
    <property type="molecule type" value="Genomic_DNA"/>
</dbReference>
<evidence type="ECO:0000313" key="2">
    <source>
        <dbReference type="EMBL" id="KAF2808101.1"/>
    </source>
</evidence>
<name>A0A6A6YH24_9PEZI</name>
<reference evidence="2 4" key="1">
    <citation type="journal article" date="2020" name="Stud. Mycol.">
        <title>101 Dothideomycetes genomes: a test case for predicting lifestyles and emergence of pathogens.</title>
        <authorList>
            <person name="Haridas S."/>
            <person name="Albert R."/>
            <person name="Binder M."/>
            <person name="Bloem J."/>
            <person name="Labutti K."/>
            <person name="Salamov A."/>
            <person name="Andreopoulos B."/>
            <person name="Baker S."/>
            <person name="Barry K."/>
            <person name="Bills G."/>
            <person name="Bluhm B."/>
            <person name="Cannon C."/>
            <person name="Castanera R."/>
            <person name="Culley D."/>
            <person name="Daum C."/>
            <person name="Ezra D."/>
            <person name="Gonzalez J."/>
            <person name="Henrissat B."/>
            <person name="Kuo A."/>
            <person name="Liang C."/>
            <person name="Lipzen A."/>
            <person name="Lutzoni F."/>
            <person name="Magnuson J."/>
            <person name="Mondo S."/>
            <person name="Nolan M."/>
            <person name="Ohm R."/>
            <person name="Pangilinan J."/>
            <person name="Park H.-J."/>
            <person name="Ramirez L."/>
            <person name="Alfaro M."/>
            <person name="Sun H."/>
            <person name="Tritt A."/>
            <person name="Yoshinaga Y."/>
            <person name="Zwiers L.-H."/>
            <person name="Turgeon B."/>
            <person name="Goodwin S."/>
            <person name="Spatafora J."/>
            <person name="Crous P."/>
            <person name="Grigoriev I."/>
        </authorList>
    </citation>
    <scope>NUCLEOTIDE SEQUENCE</scope>
    <source>
        <strain evidence="2 4">CBS 304.34</strain>
    </source>
</reference>
<gene>
    <name evidence="2 4" type="ORF">BDZ99DRAFT_478597</name>
</gene>
<reference evidence="4" key="2">
    <citation type="submission" date="2020-04" db="EMBL/GenBank/DDBJ databases">
        <authorList>
            <consortium name="NCBI Genome Project"/>
        </authorList>
    </citation>
    <scope>NUCLEOTIDE SEQUENCE</scope>
    <source>
        <strain evidence="4">CBS 304.34</strain>
    </source>
</reference>
<protein>
    <submittedName>
        <fullName evidence="2 4">Uncharacterized protein</fullName>
    </submittedName>
</protein>
<accession>A0A6A6YH24</accession>
<evidence type="ECO:0000313" key="3">
    <source>
        <dbReference type="Proteomes" id="UP000504636"/>
    </source>
</evidence>
<dbReference type="AlphaFoldDB" id="A0A6A6YH24"/>
<keyword evidence="3" id="KW-1185">Reference proteome</keyword>
<evidence type="ECO:0000313" key="4">
    <source>
        <dbReference type="RefSeq" id="XP_033575065.1"/>
    </source>
</evidence>
<dbReference type="GeneID" id="54463072"/>